<keyword evidence="3 5" id="KW-0238">DNA-binding</keyword>
<dbReference type="PROSITE" id="PS00045">
    <property type="entry name" value="HISTONE_LIKE"/>
    <property type="match status" value="1"/>
</dbReference>
<evidence type="ECO:0000256" key="2">
    <source>
        <dbReference type="ARBA" id="ARBA00023067"/>
    </source>
</evidence>
<evidence type="ECO:0000313" key="6">
    <source>
        <dbReference type="Proteomes" id="UP001596303"/>
    </source>
</evidence>
<sequence length="88" mass="9329">MNKSELAKAIAEKTSMPPKQVASVLDAAFDEIISVLKAKDSVAIAGFGTFATKDRAAREGINPSTRETIQIPAKTVAVFKPAKGLKEI</sequence>
<dbReference type="Gene3D" id="4.10.520.10">
    <property type="entry name" value="IHF-like DNA-binding proteins"/>
    <property type="match status" value="1"/>
</dbReference>
<dbReference type="PANTHER" id="PTHR33175:SF3">
    <property type="entry name" value="DNA-BINDING PROTEIN HU-BETA"/>
    <property type="match status" value="1"/>
</dbReference>
<accession>A0ABW1SF06</accession>
<proteinExistence type="inferred from homology"/>
<protein>
    <submittedName>
        <fullName evidence="5">HU family DNA-binding protein</fullName>
    </submittedName>
</protein>
<dbReference type="Pfam" id="PF00216">
    <property type="entry name" value="Bac_DNA_binding"/>
    <property type="match status" value="1"/>
</dbReference>
<keyword evidence="2" id="KW-0226">DNA condensation</keyword>
<dbReference type="RefSeq" id="WP_377381419.1">
    <property type="nucleotide sequence ID" value="NZ_JBHSSW010000066.1"/>
</dbReference>
<dbReference type="InterPro" id="IPR020816">
    <property type="entry name" value="Histone-like_DNA-bd_CS"/>
</dbReference>
<dbReference type="SUPFAM" id="SSF47729">
    <property type="entry name" value="IHF-like DNA-binding proteins"/>
    <property type="match status" value="1"/>
</dbReference>
<comment type="caution">
    <text evidence="5">The sequence shown here is derived from an EMBL/GenBank/DDBJ whole genome shotgun (WGS) entry which is preliminary data.</text>
</comment>
<reference evidence="6" key="1">
    <citation type="journal article" date="2019" name="Int. J. Syst. Evol. Microbiol.">
        <title>The Global Catalogue of Microorganisms (GCM) 10K type strain sequencing project: providing services to taxonomists for standard genome sequencing and annotation.</title>
        <authorList>
            <consortium name="The Broad Institute Genomics Platform"/>
            <consortium name="The Broad Institute Genome Sequencing Center for Infectious Disease"/>
            <person name="Wu L."/>
            <person name="Ma J."/>
        </authorList>
    </citation>
    <scope>NUCLEOTIDE SEQUENCE [LARGE SCALE GENOMIC DNA]</scope>
    <source>
        <strain evidence="6">CGMCC-1.15741</strain>
    </source>
</reference>
<evidence type="ECO:0000256" key="4">
    <source>
        <dbReference type="RuleBase" id="RU003939"/>
    </source>
</evidence>
<evidence type="ECO:0000256" key="1">
    <source>
        <dbReference type="ARBA" id="ARBA00010529"/>
    </source>
</evidence>
<dbReference type="InterPro" id="IPR010992">
    <property type="entry name" value="IHF-like_DNA-bd_dom_sf"/>
</dbReference>
<evidence type="ECO:0000256" key="3">
    <source>
        <dbReference type="ARBA" id="ARBA00023125"/>
    </source>
</evidence>
<dbReference type="GO" id="GO:0003677">
    <property type="term" value="F:DNA binding"/>
    <property type="evidence" value="ECO:0007669"/>
    <property type="project" value="UniProtKB-KW"/>
</dbReference>
<gene>
    <name evidence="5" type="ORF">ACFQDM_17440</name>
</gene>
<dbReference type="SMART" id="SM00411">
    <property type="entry name" value="BHL"/>
    <property type="match status" value="1"/>
</dbReference>
<organism evidence="5 6">
    <name type="scientific">Ponticaulis profundi</name>
    <dbReference type="NCBI Taxonomy" id="2665222"/>
    <lineage>
        <taxon>Bacteria</taxon>
        <taxon>Pseudomonadati</taxon>
        <taxon>Pseudomonadota</taxon>
        <taxon>Alphaproteobacteria</taxon>
        <taxon>Hyphomonadales</taxon>
        <taxon>Hyphomonadaceae</taxon>
        <taxon>Ponticaulis</taxon>
    </lineage>
</organism>
<comment type="similarity">
    <text evidence="1 4">Belongs to the bacterial histone-like protein family.</text>
</comment>
<dbReference type="PRINTS" id="PR01727">
    <property type="entry name" value="DNABINDINGHU"/>
</dbReference>
<dbReference type="Proteomes" id="UP001596303">
    <property type="component" value="Unassembled WGS sequence"/>
</dbReference>
<evidence type="ECO:0000313" key="5">
    <source>
        <dbReference type="EMBL" id="MFC6199863.1"/>
    </source>
</evidence>
<dbReference type="PANTHER" id="PTHR33175">
    <property type="entry name" value="DNA-BINDING PROTEIN HU"/>
    <property type="match status" value="1"/>
</dbReference>
<dbReference type="CDD" id="cd13831">
    <property type="entry name" value="HU"/>
    <property type="match status" value="1"/>
</dbReference>
<dbReference type="InterPro" id="IPR000119">
    <property type="entry name" value="Hist_DNA-bd"/>
</dbReference>
<keyword evidence="6" id="KW-1185">Reference proteome</keyword>
<name>A0ABW1SF06_9PROT</name>
<dbReference type="EMBL" id="JBHSSW010000066">
    <property type="protein sequence ID" value="MFC6199863.1"/>
    <property type="molecule type" value="Genomic_DNA"/>
</dbReference>